<dbReference type="InterPro" id="IPR035897">
    <property type="entry name" value="Toll_tir_struct_dom_sf"/>
</dbReference>
<dbReference type="AlphaFoldDB" id="A0A3D2SDL0"/>
<gene>
    <name evidence="1" type="ORF">DHW31_04025</name>
</gene>
<dbReference type="SUPFAM" id="SSF52200">
    <property type="entry name" value="Toll/Interleukin receptor TIR domain"/>
    <property type="match status" value="1"/>
</dbReference>
<accession>A0A3D2SDL0</accession>
<organism evidence="1 2">
    <name type="scientific">Bacteroides graminisolvens</name>
    <dbReference type="NCBI Taxonomy" id="477666"/>
    <lineage>
        <taxon>Bacteria</taxon>
        <taxon>Pseudomonadati</taxon>
        <taxon>Bacteroidota</taxon>
        <taxon>Bacteroidia</taxon>
        <taxon>Bacteroidales</taxon>
        <taxon>Bacteroidaceae</taxon>
        <taxon>Bacteroides</taxon>
    </lineage>
</organism>
<dbReference type="Proteomes" id="UP000263098">
    <property type="component" value="Unassembled WGS sequence"/>
</dbReference>
<evidence type="ECO:0000313" key="1">
    <source>
        <dbReference type="EMBL" id="HCK23944.1"/>
    </source>
</evidence>
<comment type="caution">
    <text evidence="1">The sequence shown here is derived from an EMBL/GenBank/DDBJ whole genome shotgun (WGS) entry which is preliminary data.</text>
</comment>
<proteinExistence type="predicted"/>
<name>A0A3D2SDL0_9BACE</name>
<evidence type="ECO:0000313" key="2">
    <source>
        <dbReference type="Proteomes" id="UP000263098"/>
    </source>
</evidence>
<protein>
    <recommendedName>
        <fullName evidence="3">TIR domain-containing protein</fullName>
    </recommendedName>
</protein>
<evidence type="ECO:0008006" key="3">
    <source>
        <dbReference type="Google" id="ProtNLM"/>
    </source>
</evidence>
<sequence>MYKGFCIDKSSISLAISNYLANETLKLDFRKMRVSLDTKEKDVTSRIAKILQGDASGIIDGEALKNACMPTENEKYDIFISHSHNEEKEAKDLAAYLRMRYGLKCFVDGFVWGSCDKDILRPLDEIWSWQNAKKESFSYEKRNYSTSLVHAMLSMALLEMIDKCECCIFIKPTSDLMVSGIDNCTTSPWIYEEIMMYNKVEKNKPNRITRCLESFSAAGPKPRVRYKLDLSNMTLLNASHLQKFIGSDECSLKYTKAYRWLDDIYDNVK</sequence>
<reference evidence="1 2" key="1">
    <citation type="journal article" date="2018" name="Nat. Biotechnol.">
        <title>A standardized bacterial taxonomy based on genome phylogeny substantially revises the tree of life.</title>
        <authorList>
            <person name="Parks D.H."/>
            <person name="Chuvochina M."/>
            <person name="Waite D.W."/>
            <person name="Rinke C."/>
            <person name="Skarshewski A."/>
            <person name="Chaumeil P.A."/>
            <person name="Hugenholtz P."/>
        </authorList>
    </citation>
    <scope>NUCLEOTIDE SEQUENCE [LARGE SCALE GENOMIC DNA]</scope>
    <source>
        <strain evidence="1">UBA9667</strain>
    </source>
</reference>
<dbReference type="EMBL" id="DPVG01000145">
    <property type="protein sequence ID" value="HCK23944.1"/>
    <property type="molecule type" value="Genomic_DNA"/>
</dbReference>
<dbReference type="Gene3D" id="3.40.50.10140">
    <property type="entry name" value="Toll/interleukin-1 receptor homology (TIR) domain"/>
    <property type="match status" value="1"/>
</dbReference>